<protein>
    <recommendedName>
        <fullName evidence="1">Phage capsid-like C-terminal domain-containing protein</fullName>
    </recommendedName>
</protein>
<dbReference type="RefSeq" id="WP_085095020.1">
    <property type="nucleotide sequence ID" value="NZ_AP022603.1"/>
</dbReference>
<reference evidence="2 3" key="1">
    <citation type="submission" date="2016-01" db="EMBL/GenBank/DDBJ databases">
        <title>The new phylogeny of the genus Mycobacterium.</title>
        <authorList>
            <person name="Tarcisio F."/>
            <person name="Conor M."/>
            <person name="Antonella G."/>
            <person name="Elisabetta G."/>
            <person name="Giulia F.S."/>
            <person name="Sara T."/>
            <person name="Anna F."/>
            <person name="Clotilde B."/>
            <person name="Roberto B."/>
            <person name="Veronica D.S."/>
            <person name="Fabio R."/>
            <person name="Monica P."/>
            <person name="Olivier J."/>
            <person name="Enrico T."/>
            <person name="Nicola S."/>
        </authorList>
    </citation>
    <scope>NUCLEOTIDE SEQUENCE [LARGE SCALE GENOMIC DNA]</scope>
    <source>
        <strain evidence="2 3">DSM 44179</strain>
    </source>
</reference>
<dbReference type="Proteomes" id="UP000193484">
    <property type="component" value="Unassembled WGS sequence"/>
</dbReference>
<organism evidence="2 3">
    <name type="scientific">Mycolicibacterium fallax</name>
    <name type="common">Mycobacterium fallax</name>
    <dbReference type="NCBI Taxonomy" id="1793"/>
    <lineage>
        <taxon>Bacteria</taxon>
        <taxon>Bacillati</taxon>
        <taxon>Actinomycetota</taxon>
        <taxon>Actinomycetes</taxon>
        <taxon>Mycobacteriales</taxon>
        <taxon>Mycobacteriaceae</taxon>
        <taxon>Mycolicibacterium</taxon>
    </lineage>
</organism>
<accession>A0A1X1RFH1</accession>
<evidence type="ECO:0000313" key="3">
    <source>
        <dbReference type="Proteomes" id="UP000193484"/>
    </source>
</evidence>
<dbReference type="InterPro" id="IPR054612">
    <property type="entry name" value="Phage_capsid-like_C"/>
</dbReference>
<dbReference type="OrthoDB" id="3726891at2"/>
<dbReference type="EMBL" id="LQOJ01000030">
    <property type="protein sequence ID" value="ORV04599.1"/>
    <property type="molecule type" value="Genomic_DNA"/>
</dbReference>
<gene>
    <name evidence="2" type="ORF">AWC04_08375</name>
</gene>
<dbReference type="Pfam" id="PF05065">
    <property type="entry name" value="Phage_capsid"/>
    <property type="match status" value="1"/>
</dbReference>
<sequence length="361" mass="37533">MTAEAHSSQTTAKPFHPDSTLIEADQVVADALYLTSAQNRGELTNDEASLRIGLVNDDDASTVRELETIPLSEAGTAEVTVQTTTVAAYQEVSRAQYETEGFGGVLAASIARSITRRADRVLLTDVDASTGILAAAGATEATVGDDLFALSDLAADLETLGADPDHWLMAPRTWAALQRVVRASGSNESLLGLGTSDTQRLLLGREVRTNKAVPEGVGLLVDPKVVAAVYSPLRADVSYDAGFQKIAVAVRSDWRVGHVLTRPERLGRFYVDGVTGSSILDLGGATDGTYSLTFRGRTTAAIAHNANAGAVKTALVALDDGLLADAWTVTSADGKFTIGHPAGVLSGSGELLVGGTGLVVS</sequence>
<evidence type="ECO:0000259" key="1">
    <source>
        <dbReference type="Pfam" id="PF05065"/>
    </source>
</evidence>
<evidence type="ECO:0000313" key="2">
    <source>
        <dbReference type="EMBL" id="ORV04599.1"/>
    </source>
</evidence>
<proteinExistence type="predicted"/>
<dbReference type="Gene3D" id="3.30.2320.10">
    <property type="entry name" value="hypothetical protein PF0899 domain"/>
    <property type="match status" value="1"/>
</dbReference>
<keyword evidence="3" id="KW-1185">Reference proteome</keyword>
<name>A0A1X1RFH1_MYCFA</name>
<comment type="caution">
    <text evidence="2">The sequence shown here is derived from an EMBL/GenBank/DDBJ whole genome shotgun (WGS) entry which is preliminary data.</text>
</comment>
<feature type="domain" description="Phage capsid-like C-terminal" evidence="1">
    <location>
        <begin position="44"/>
        <end position="264"/>
    </location>
</feature>
<dbReference type="AlphaFoldDB" id="A0A1X1RFH1"/>
<dbReference type="SUPFAM" id="SSF56563">
    <property type="entry name" value="Major capsid protein gp5"/>
    <property type="match status" value="1"/>
</dbReference>
<dbReference type="STRING" id="1793.AWC04_08375"/>
<dbReference type="Gene3D" id="3.30.2400.10">
    <property type="entry name" value="Major capsid protein gp5"/>
    <property type="match status" value="1"/>
</dbReference>